<dbReference type="AlphaFoldDB" id="A0AA39V4B4"/>
<reference evidence="1" key="1">
    <citation type="submission" date="2023-03" db="EMBL/GenBank/DDBJ databases">
        <title>Complete genome of Cladonia borealis.</title>
        <authorList>
            <person name="Park H."/>
        </authorList>
    </citation>
    <scope>NUCLEOTIDE SEQUENCE</scope>
    <source>
        <strain evidence="1">ANT050790</strain>
    </source>
</reference>
<protein>
    <submittedName>
        <fullName evidence="1">Uncharacterized protein</fullName>
    </submittedName>
</protein>
<keyword evidence="2" id="KW-1185">Reference proteome</keyword>
<proteinExistence type="predicted"/>
<organism evidence="1 2">
    <name type="scientific">Cladonia borealis</name>
    <dbReference type="NCBI Taxonomy" id="184061"/>
    <lineage>
        <taxon>Eukaryota</taxon>
        <taxon>Fungi</taxon>
        <taxon>Dikarya</taxon>
        <taxon>Ascomycota</taxon>
        <taxon>Pezizomycotina</taxon>
        <taxon>Lecanoromycetes</taxon>
        <taxon>OSLEUM clade</taxon>
        <taxon>Lecanoromycetidae</taxon>
        <taxon>Lecanorales</taxon>
        <taxon>Lecanorineae</taxon>
        <taxon>Cladoniaceae</taxon>
        <taxon>Cladonia</taxon>
    </lineage>
</organism>
<dbReference type="Proteomes" id="UP001166286">
    <property type="component" value="Unassembled WGS sequence"/>
</dbReference>
<accession>A0AA39V4B4</accession>
<evidence type="ECO:0000313" key="1">
    <source>
        <dbReference type="EMBL" id="KAK0511049.1"/>
    </source>
</evidence>
<dbReference type="EMBL" id="JAFEKC020000014">
    <property type="protein sequence ID" value="KAK0511049.1"/>
    <property type="molecule type" value="Genomic_DNA"/>
</dbReference>
<name>A0AA39V4B4_9LECA</name>
<comment type="caution">
    <text evidence="1">The sequence shown here is derived from an EMBL/GenBank/DDBJ whole genome shotgun (WGS) entry which is preliminary data.</text>
</comment>
<sequence length="194" mass="21792">MYLAERSTAKKEVAEANLEPQMRSDASLDLEASLHQPAEDNSIVADFTSLRGYIESHTLEFYHSEPVQIDVVELRFELEEILPSVPVASIETLARVLLQPESRPAGIRAIIAHMLFASIDFYGDSERTILPPLAIAHMSTFNKSRDWTAEMQPVYQHALSKWRVLSTFLLSAPDGRPRRIAPGVLRFGPSKYKG</sequence>
<evidence type="ECO:0000313" key="2">
    <source>
        <dbReference type="Proteomes" id="UP001166286"/>
    </source>
</evidence>
<gene>
    <name evidence="1" type="ORF">JMJ35_006601</name>
</gene>